<organism evidence="9 10">
    <name type="scientific">Rhododendron griersonianum</name>
    <dbReference type="NCBI Taxonomy" id="479676"/>
    <lineage>
        <taxon>Eukaryota</taxon>
        <taxon>Viridiplantae</taxon>
        <taxon>Streptophyta</taxon>
        <taxon>Embryophyta</taxon>
        <taxon>Tracheophyta</taxon>
        <taxon>Spermatophyta</taxon>
        <taxon>Magnoliopsida</taxon>
        <taxon>eudicotyledons</taxon>
        <taxon>Gunneridae</taxon>
        <taxon>Pentapetalae</taxon>
        <taxon>asterids</taxon>
        <taxon>Ericales</taxon>
        <taxon>Ericaceae</taxon>
        <taxon>Ericoideae</taxon>
        <taxon>Rhodoreae</taxon>
        <taxon>Rhododendron</taxon>
    </lineage>
</organism>
<dbReference type="Pfam" id="PF13947">
    <property type="entry name" value="GUB_WAK_bind"/>
    <property type="match status" value="1"/>
</dbReference>
<dbReference type="AlphaFoldDB" id="A0AAV6KID5"/>
<dbReference type="InterPro" id="IPR025287">
    <property type="entry name" value="WAK_GUB"/>
</dbReference>
<dbReference type="Proteomes" id="UP000823749">
    <property type="component" value="Chromosome 4"/>
</dbReference>
<keyword evidence="5" id="KW-1015">Disulfide bond</keyword>
<dbReference type="PROSITE" id="PS50026">
    <property type="entry name" value="EGF_3"/>
    <property type="match status" value="1"/>
</dbReference>
<dbReference type="SMART" id="SM00181">
    <property type="entry name" value="EGF"/>
    <property type="match status" value="2"/>
</dbReference>
<dbReference type="PANTHER" id="PTHR33491">
    <property type="entry name" value="OSJNBA0016N04.9 PROTEIN"/>
    <property type="match status" value="1"/>
</dbReference>
<evidence type="ECO:0000256" key="6">
    <source>
        <dbReference type="PROSITE-ProRule" id="PRU00076"/>
    </source>
</evidence>
<dbReference type="FunFam" id="2.10.25.10:FF:000038">
    <property type="entry name" value="Fibrillin 2"/>
    <property type="match status" value="1"/>
</dbReference>
<reference evidence="9" key="1">
    <citation type="submission" date="2020-08" db="EMBL/GenBank/DDBJ databases">
        <title>Plant Genome Project.</title>
        <authorList>
            <person name="Zhang R.-G."/>
        </authorList>
    </citation>
    <scope>NUCLEOTIDE SEQUENCE</scope>
    <source>
        <strain evidence="9">WSP0</strain>
        <tissue evidence="9">Leaf</tissue>
    </source>
</reference>
<evidence type="ECO:0000256" key="4">
    <source>
        <dbReference type="ARBA" id="ARBA00022737"/>
    </source>
</evidence>
<keyword evidence="2 6" id="KW-0245">EGF-like domain</keyword>
<dbReference type="Gene3D" id="2.10.25.10">
    <property type="entry name" value="Laminin"/>
    <property type="match status" value="1"/>
</dbReference>
<dbReference type="SMART" id="SM00179">
    <property type="entry name" value="EGF_CA"/>
    <property type="match status" value="1"/>
</dbReference>
<feature type="signal peptide" evidence="7">
    <location>
        <begin position="1"/>
        <end position="21"/>
    </location>
</feature>
<evidence type="ECO:0000259" key="8">
    <source>
        <dbReference type="PROSITE" id="PS50026"/>
    </source>
</evidence>
<evidence type="ECO:0000256" key="2">
    <source>
        <dbReference type="ARBA" id="ARBA00022536"/>
    </source>
</evidence>
<accession>A0AAV6KID5</accession>
<dbReference type="GO" id="GO:0016020">
    <property type="term" value="C:membrane"/>
    <property type="evidence" value="ECO:0007669"/>
    <property type="project" value="UniProtKB-SubCell"/>
</dbReference>
<comment type="caution">
    <text evidence="6">Lacks conserved residue(s) required for the propagation of feature annotation.</text>
</comment>
<evidence type="ECO:0000313" key="9">
    <source>
        <dbReference type="EMBL" id="KAG5552069.1"/>
    </source>
</evidence>
<dbReference type="PROSITE" id="PS00010">
    <property type="entry name" value="ASX_HYDROXYL"/>
    <property type="match status" value="1"/>
</dbReference>
<dbReference type="CDD" id="cd00054">
    <property type="entry name" value="EGF_CA"/>
    <property type="match status" value="1"/>
</dbReference>
<keyword evidence="4" id="KW-0677">Repeat</keyword>
<name>A0AAV6KID5_9ERIC</name>
<dbReference type="PROSITE" id="PS01187">
    <property type="entry name" value="EGF_CA"/>
    <property type="match status" value="1"/>
</dbReference>
<keyword evidence="10" id="KW-1185">Reference proteome</keyword>
<proteinExistence type="predicted"/>
<dbReference type="EMBL" id="JACTNZ010000004">
    <property type="protein sequence ID" value="KAG5552069.1"/>
    <property type="molecule type" value="Genomic_DNA"/>
</dbReference>
<gene>
    <name evidence="9" type="ORF">RHGRI_010228</name>
</gene>
<evidence type="ECO:0000256" key="3">
    <source>
        <dbReference type="ARBA" id="ARBA00022729"/>
    </source>
</evidence>
<comment type="caution">
    <text evidence="9">The sequence shown here is derived from an EMBL/GenBank/DDBJ whole genome shotgun (WGS) entry which is preliminary data.</text>
</comment>
<dbReference type="Pfam" id="PF12947">
    <property type="entry name" value="EGF_3"/>
    <property type="match status" value="1"/>
</dbReference>
<keyword evidence="3 7" id="KW-0732">Signal</keyword>
<sequence>MYSHLSLLVFSWLLLAQPTLGKNVTANIADVTSNSFLGTKPGCPPKCGNLSVPYPFGIGPNCAYNSNFTINCTNSEPSLIVLEALFNTTTTQVLSITPTQVWVQNAVASQCYNQTGAAVKDNGTAVWSDQLALPYTFSNTANKFTVVGCNSFGQLLGQSQAGFLGSGCGSQCVSSAGLIDAKCTGIGCCQTDIPEGLTSYVSTSFDNCGYAFMGEQDSFQYSNLSVFLDPNFVSLVPIVLDYAIGNQSCAIANNSDAYLCNPNNTLCSDNMDSSGYGGYLCSCENGYEGNPYLSPGCTDIDECIDPNLNDCDGNAKCTNTPGNFSCSCDHHFSGDGRSDGSGCTRQASLIPVILGYLSSHDHRPQMQQNNPMRT</sequence>
<dbReference type="InterPro" id="IPR001881">
    <property type="entry name" value="EGF-like_Ca-bd_dom"/>
</dbReference>
<feature type="chain" id="PRO_5043496029" description="EGF-like domain-containing protein" evidence="7">
    <location>
        <begin position="22"/>
        <end position="374"/>
    </location>
</feature>
<evidence type="ECO:0000256" key="1">
    <source>
        <dbReference type="ARBA" id="ARBA00004167"/>
    </source>
</evidence>
<comment type="subcellular location">
    <subcellularLocation>
        <location evidence="1">Membrane</location>
        <topology evidence="1">Single-pass membrane protein</topology>
    </subcellularLocation>
</comment>
<dbReference type="InterPro" id="IPR024731">
    <property type="entry name" value="NELL2-like_EGF"/>
</dbReference>
<dbReference type="InterPro" id="IPR018097">
    <property type="entry name" value="EGF_Ca-bd_CS"/>
</dbReference>
<dbReference type="SUPFAM" id="SSF57196">
    <property type="entry name" value="EGF/Laminin"/>
    <property type="match status" value="1"/>
</dbReference>
<evidence type="ECO:0000313" key="10">
    <source>
        <dbReference type="Proteomes" id="UP000823749"/>
    </source>
</evidence>
<evidence type="ECO:0000256" key="7">
    <source>
        <dbReference type="SAM" id="SignalP"/>
    </source>
</evidence>
<dbReference type="GO" id="GO:0005509">
    <property type="term" value="F:calcium ion binding"/>
    <property type="evidence" value="ECO:0007669"/>
    <property type="project" value="InterPro"/>
</dbReference>
<evidence type="ECO:0000256" key="5">
    <source>
        <dbReference type="ARBA" id="ARBA00023157"/>
    </source>
</evidence>
<protein>
    <recommendedName>
        <fullName evidence="8">EGF-like domain-containing protein</fullName>
    </recommendedName>
</protein>
<dbReference type="InterPro" id="IPR000742">
    <property type="entry name" value="EGF"/>
</dbReference>
<dbReference type="InterPro" id="IPR000152">
    <property type="entry name" value="EGF-type_Asp/Asn_hydroxyl_site"/>
</dbReference>
<dbReference type="GO" id="GO:0030247">
    <property type="term" value="F:polysaccharide binding"/>
    <property type="evidence" value="ECO:0007669"/>
    <property type="project" value="InterPro"/>
</dbReference>
<feature type="domain" description="EGF-like" evidence="8">
    <location>
        <begin position="299"/>
        <end position="338"/>
    </location>
</feature>